<feature type="region of interest" description="Disordered" evidence="2">
    <location>
        <begin position="304"/>
        <end position="379"/>
    </location>
</feature>
<evidence type="ECO:0000313" key="4">
    <source>
        <dbReference type="EMBL" id="CAI3989563.1"/>
    </source>
</evidence>
<reference evidence="5" key="2">
    <citation type="submission" date="2024-04" db="EMBL/GenBank/DDBJ databases">
        <authorList>
            <person name="Chen Y."/>
            <person name="Shah S."/>
            <person name="Dougan E. K."/>
            <person name="Thang M."/>
            <person name="Chan C."/>
        </authorList>
    </citation>
    <scope>NUCLEOTIDE SEQUENCE [LARGE SCALE GENOMIC DNA]</scope>
</reference>
<evidence type="ECO:0000313" key="5">
    <source>
        <dbReference type="EMBL" id="CAL1142938.1"/>
    </source>
</evidence>
<evidence type="ECO:0000259" key="3">
    <source>
        <dbReference type="PROSITE" id="PS50103"/>
    </source>
</evidence>
<name>A0A9P1CEG7_9DINO</name>
<dbReference type="InterPro" id="IPR052055">
    <property type="entry name" value="Hepadnavirus_pol/RT"/>
</dbReference>
<dbReference type="EMBL" id="CAMXCT030001381">
    <property type="protein sequence ID" value="CAL4776875.1"/>
    <property type="molecule type" value="Genomic_DNA"/>
</dbReference>
<proteinExistence type="predicted"/>
<reference evidence="4" key="1">
    <citation type="submission" date="2022-10" db="EMBL/GenBank/DDBJ databases">
        <authorList>
            <person name="Chen Y."/>
            <person name="Dougan E. K."/>
            <person name="Chan C."/>
            <person name="Rhodes N."/>
            <person name="Thang M."/>
        </authorList>
    </citation>
    <scope>NUCLEOTIDE SEQUENCE</scope>
</reference>
<dbReference type="EMBL" id="CAMXCT010001381">
    <property type="protein sequence ID" value="CAI3989563.1"/>
    <property type="molecule type" value="Genomic_DNA"/>
</dbReference>
<dbReference type="OrthoDB" id="419294at2759"/>
<accession>A0A9P1CEG7</accession>
<gene>
    <name evidence="4" type="ORF">C1SCF055_LOCUS16630</name>
</gene>
<evidence type="ECO:0000256" key="1">
    <source>
        <dbReference type="PROSITE-ProRule" id="PRU00723"/>
    </source>
</evidence>
<feature type="compositionally biased region" description="Polar residues" evidence="2">
    <location>
        <begin position="306"/>
        <end position="315"/>
    </location>
</feature>
<keyword evidence="1" id="KW-0863">Zinc-finger</keyword>
<dbReference type="Proteomes" id="UP001152797">
    <property type="component" value="Unassembled WGS sequence"/>
</dbReference>
<keyword evidence="1" id="KW-0479">Metal-binding</keyword>
<comment type="caution">
    <text evidence="4">The sequence shown here is derived from an EMBL/GenBank/DDBJ whole genome shotgun (WGS) entry which is preliminary data.</text>
</comment>
<dbReference type="PANTHER" id="PTHR33050">
    <property type="entry name" value="REVERSE TRANSCRIPTASE DOMAIN-CONTAINING PROTEIN"/>
    <property type="match status" value="1"/>
</dbReference>
<keyword evidence="6" id="KW-1185">Reference proteome</keyword>
<feature type="compositionally biased region" description="Basic residues" evidence="2">
    <location>
        <begin position="332"/>
        <end position="344"/>
    </location>
</feature>
<feature type="domain" description="C3H1-type" evidence="3">
    <location>
        <begin position="389"/>
        <end position="417"/>
    </location>
</feature>
<dbReference type="PANTHER" id="PTHR33050:SF7">
    <property type="entry name" value="RIBONUCLEASE H"/>
    <property type="match status" value="1"/>
</dbReference>
<evidence type="ECO:0000256" key="2">
    <source>
        <dbReference type="SAM" id="MobiDB-lite"/>
    </source>
</evidence>
<dbReference type="InterPro" id="IPR000571">
    <property type="entry name" value="Znf_CCCH"/>
</dbReference>
<protein>
    <recommendedName>
        <fullName evidence="3">C3H1-type domain-containing protein</fullName>
    </recommendedName>
</protein>
<organism evidence="4">
    <name type="scientific">Cladocopium goreaui</name>
    <dbReference type="NCBI Taxonomy" id="2562237"/>
    <lineage>
        <taxon>Eukaryota</taxon>
        <taxon>Sar</taxon>
        <taxon>Alveolata</taxon>
        <taxon>Dinophyceae</taxon>
        <taxon>Suessiales</taxon>
        <taxon>Symbiodiniaceae</taxon>
        <taxon>Cladocopium</taxon>
    </lineage>
</organism>
<sequence>MVDRTVYANDKTPDLPLRQVFGRQRVHQDLCRLAADSGLLTVETFAMLGDDIASVKATLKNLVPDHARFGTDAPAQELALTSLAAVWKTCSTMQDHFAARRAKMEEDPSKVPEIPGEDHAEFREIFVNRHPDVLLPPHREPHRKFVERVQRDFLVHGFVHFYEVGEIRTRNEQIAQKTGLSKNAEDLLRVVMVDQPAAASSESQVMDKLHAFFITLEYLNICEFTNAAGPLKYLAELEEWRHENRGLALLLTVDTLIRKKVHRVSSDQRKQFTNFSAALLEVLTHHKQLWNDARSSAELDKFKQALHTTAPSTPVTKKRDRSTSRSPPKSSPKSKKNKARRARQKLQLQKARATLAAQSAGDKSGGSKKPSRDERVPAKEWQTITSFKYSGPRRCPFYNCSLGCRFGDQCKQKHEEVGSPPPGVWTCEPPVSSVTNDDQPSWGAQTRLLDHHQPWPTWDSVPSSLADLQVRGPFFLELFAGKAGITEAVHLLGVPVLPPVDIALSDLVPTPSDVVDVAVWAHIMAIIAAGLVFFLHCGTPCNTFTAARKLDGGPPPLRSKEAPEGLPGLRPSDEVLVFLGNLFLERSAEACFLVFALGGDFTVENPLLSLIWDTAQMQQLLAGARAFALDFDQCAFGTPWLKPTDEAQIYPWSLCATLAVQIAQLFVDPFAHLAPSFGLKVPAHDRKRELLSTRPWKVHRQADTARRALAAGYQLKRGALKPLLGIELEPGEAIRWVLQVPHPFSQAAGLPADLEQALQHVVHKGAQIVHERARLLAFWERRAQELLPLSIFRIMQQPDAALRRLLLGALDPQSAHLGSICHVALYEEMLKACGSVDTDLPDLLLRGFPIVGKIAATGRWPPYPKDQKVFPVQEALSRAWDLRSKIVHRVAGVPVSENLQKIWDATIEDVVEGSCLGPFQAAEEVTTMLGCDDWIPTQRFEVVQKNKVRGCDSATTNMINQITEITEKLQLPSTDMNVAALRRLKTLAPEAALRGWVLDERKAYRQVAVRPDHRKFSVICLKNPATNKPVFFVMVGHSFGLVSAVYNYNRCSAAINEILVKLFGLVAFSFYDDKYGFEPASSAPSAKLVAERVHTWLGAQFDQKKLQLSSSPTILGVTYNLDLMQLEIKRERRDDLLEEMDSVLHSGLLDPGSAGKLKGKLMFGASQLWGKVGRAFLRSISERQYCKFPNGGEFKLGKALEESLRQWRKLVAGGPPRPIDVAHERLSDAVIFTDGFTPDPRSPERLPDRIGAVLFDRRLNAPRQFTAVVPDQVKNFWCERTTQIVPIEMLAPIVALQTFADRVRGADIILLIDSEAVEGALIKGYSCREDICLLISIFWDLALSLRARIFIDRISTDANPADWPSRNLMDRGTSVGWSTVDPSWPRVLFNGTCGPG</sequence>
<feature type="zinc finger region" description="C3H1-type" evidence="1">
    <location>
        <begin position="389"/>
        <end position="417"/>
    </location>
</feature>
<dbReference type="EMBL" id="CAMXCT020001381">
    <property type="protein sequence ID" value="CAL1142938.1"/>
    <property type="molecule type" value="Genomic_DNA"/>
</dbReference>
<evidence type="ECO:0000313" key="6">
    <source>
        <dbReference type="Proteomes" id="UP001152797"/>
    </source>
</evidence>
<keyword evidence="1" id="KW-0862">Zinc</keyword>
<dbReference type="GO" id="GO:0008270">
    <property type="term" value="F:zinc ion binding"/>
    <property type="evidence" value="ECO:0007669"/>
    <property type="project" value="UniProtKB-KW"/>
</dbReference>
<dbReference type="PROSITE" id="PS50103">
    <property type="entry name" value="ZF_C3H1"/>
    <property type="match status" value="1"/>
</dbReference>